<evidence type="ECO:0000256" key="6">
    <source>
        <dbReference type="SAM" id="MobiDB-lite"/>
    </source>
</evidence>
<keyword evidence="4" id="KW-0862">Zinc</keyword>
<dbReference type="Gene3D" id="3.40.630.30">
    <property type="match status" value="1"/>
</dbReference>
<dbReference type="InterPro" id="IPR014002">
    <property type="entry name" value="Agenet_dom_plant"/>
</dbReference>
<dbReference type="PROSITE" id="PS51186">
    <property type="entry name" value="GNAT"/>
    <property type="match status" value="1"/>
</dbReference>
<dbReference type="GO" id="GO:0005634">
    <property type="term" value="C:nucleus"/>
    <property type="evidence" value="ECO:0007669"/>
    <property type="project" value="UniProtKB-SubCell"/>
</dbReference>
<dbReference type="InterPro" id="IPR008395">
    <property type="entry name" value="Agenet-like_dom"/>
</dbReference>
<dbReference type="InterPro" id="IPR019787">
    <property type="entry name" value="Znf_PHD-finger"/>
</dbReference>
<dbReference type="GO" id="GO:0003714">
    <property type="term" value="F:transcription corepressor activity"/>
    <property type="evidence" value="ECO:0007669"/>
    <property type="project" value="InterPro"/>
</dbReference>
<dbReference type="Pfam" id="PF00628">
    <property type="entry name" value="PHD"/>
    <property type="match status" value="1"/>
</dbReference>
<dbReference type="Pfam" id="PF23209">
    <property type="entry name" value="IDM1_C"/>
    <property type="match status" value="1"/>
</dbReference>
<accession>A0A6A4P710</accession>
<dbReference type="SUPFAM" id="SSF57903">
    <property type="entry name" value="FYVE/PHD zinc finger"/>
    <property type="match status" value="1"/>
</dbReference>
<gene>
    <name evidence="7" type="ORF">Lalb_Chr15g0082981</name>
</gene>
<dbReference type="InterPro" id="IPR056511">
    <property type="entry name" value="IDM1_C"/>
</dbReference>
<dbReference type="InterPro" id="IPR001965">
    <property type="entry name" value="Znf_PHD"/>
</dbReference>
<evidence type="ECO:0000256" key="5">
    <source>
        <dbReference type="ARBA" id="ARBA00023242"/>
    </source>
</evidence>
<comment type="subcellular location">
    <subcellularLocation>
        <location evidence="1">Nucleus</location>
    </subcellularLocation>
</comment>
<dbReference type="Pfam" id="PF22970">
    <property type="entry name" value="DUF7028"/>
    <property type="match status" value="2"/>
</dbReference>
<evidence type="ECO:0000256" key="3">
    <source>
        <dbReference type="ARBA" id="ARBA00022771"/>
    </source>
</evidence>
<evidence type="ECO:0000313" key="7">
    <source>
        <dbReference type="EMBL" id="KAE9598625.1"/>
    </source>
</evidence>
<dbReference type="CDD" id="cd20405">
    <property type="entry name" value="Tudor_Agenet_AtDUF_rpt1_3"/>
    <property type="match status" value="1"/>
</dbReference>
<dbReference type="PANTHER" id="PTHR46309">
    <property type="entry name" value="PHD FINGER PROTEIN 12"/>
    <property type="match status" value="1"/>
</dbReference>
<organism evidence="7 8">
    <name type="scientific">Lupinus albus</name>
    <name type="common">White lupine</name>
    <name type="synonym">Lupinus termis</name>
    <dbReference type="NCBI Taxonomy" id="3870"/>
    <lineage>
        <taxon>Eukaryota</taxon>
        <taxon>Viridiplantae</taxon>
        <taxon>Streptophyta</taxon>
        <taxon>Embryophyta</taxon>
        <taxon>Tracheophyta</taxon>
        <taxon>Spermatophyta</taxon>
        <taxon>Magnoliopsida</taxon>
        <taxon>eudicotyledons</taxon>
        <taxon>Gunneridae</taxon>
        <taxon>Pentapetalae</taxon>
        <taxon>rosids</taxon>
        <taxon>fabids</taxon>
        <taxon>Fabales</taxon>
        <taxon>Fabaceae</taxon>
        <taxon>Papilionoideae</taxon>
        <taxon>50 kb inversion clade</taxon>
        <taxon>genistoids sensu lato</taxon>
        <taxon>core genistoids</taxon>
        <taxon>Genisteae</taxon>
        <taxon>Lupinus</taxon>
    </lineage>
</organism>
<evidence type="ECO:0000313" key="8">
    <source>
        <dbReference type="Proteomes" id="UP000447434"/>
    </source>
</evidence>
<dbReference type="Pfam" id="PF16135">
    <property type="entry name" value="TDBD"/>
    <property type="match status" value="1"/>
</dbReference>
<name>A0A6A4P710_LUPAL</name>
<dbReference type="GO" id="GO:0008270">
    <property type="term" value="F:zinc ion binding"/>
    <property type="evidence" value="ECO:0007669"/>
    <property type="project" value="UniProtKB-KW"/>
</dbReference>
<dbReference type="GO" id="GO:0006357">
    <property type="term" value="P:regulation of transcription by RNA polymerase II"/>
    <property type="evidence" value="ECO:0007669"/>
    <property type="project" value="TreeGrafter"/>
</dbReference>
<dbReference type="SMART" id="SM00249">
    <property type="entry name" value="PHD"/>
    <property type="match status" value="2"/>
</dbReference>
<dbReference type="CDD" id="cd15532">
    <property type="entry name" value="PHD2_CHD_II"/>
    <property type="match status" value="1"/>
</dbReference>
<evidence type="ECO:0000256" key="1">
    <source>
        <dbReference type="ARBA" id="ARBA00004123"/>
    </source>
</evidence>
<keyword evidence="5" id="KW-0539">Nucleus</keyword>
<dbReference type="InterPro" id="IPR032308">
    <property type="entry name" value="TDBD"/>
</dbReference>
<dbReference type="Proteomes" id="UP000447434">
    <property type="component" value="Chromosome 15"/>
</dbReference>
<reference evidence="8" key="1">
    <citation type="journal article" date="2020" name="Nat. Commun.">
        <title>Genome sequence of the cluster root forming white lupin.</title>
        <authorList>
            <person name="Hufnagel B."/>
            <person name="Marques A."/>
            <person name="Soriano A."/>
            <person name="Marques L."/>
            <person name="Divol F."/>
            <person name="Doumas P."/>
            <person name="Sallet E."/>
            <person name="Mancinotti D."/>
            <person name="Carrere S."/>
            <person name="Marande W."/>
            <person name="Arribat S."/>
            <person name="Keller J."/>
            <person name="Huneau C."/>
            <person name="Blein T."/>
            <person name="Aime D."/>
            <person name="Laguerre M."/>
            <person name="Taylor J."/>
            <person name="Schubert V."/>
            <person name="Nelson M."/>
            <person name="Geu-Flores F."/>
            <person name="Crespi M."/>
            <person name="Gallardo-Guerrero K."/>
            <person name="Delaux P.-M."/>
            <person name="Salse J."/>
            <person name="Berges H."/>
            <person name="Guyot R."/>
            <person name="Gouzy J."/>
            <person name="Peret B."/>
        </authorList>
    </citation>
    <scope>NUCLEOTIDE SEQUENCE [LARGE SCALE GENOMIC DNA]</scope>
    <source>
        <strain evidence="8">cv. Amiga</strain>
    </source>
</reference>
<keyword evidence="8" id="KW-1185">Reference proteome</keyword>
<comment type="caution">
    <text evidence="7">The sequence shown here is derived from an EMBL/GenBank/DDBJ whole genome shotgun (WGS) entry which is preliminary data.</text>
</comment>
<keyword evidence="2" id="KW-0479">Metal-binding</keyword>
<sequence length="1199" mass="136891">MAVKNSRSKKRKRGHVDESKKSKLLLNERVEVRSEEDGFLGSWHPGRVIKFDKLKWHVRYDNILDDDGMDYVEVVNVSGGLDGDSDSSYVYTRGLIRPPPPMISFEGCELQFGLCVDANHEEAWWEGVIFDHRDGMEERRVFFPDLGDEMTIGIHQLRITQDWDELTQVWERRGKWVFLELIEEFHTVSLVAVSAKQIWYDLRTKKDFDMIREWTLNVKFLWRDPVMKVIRDYLTITLEEVLSRIDLPRALLKETPELESVEPTPNPDSNWEVDQANHLAVVNSGSQFSGNTNFNCIGSPDNAFDSDLGKGDIPLKKGDSLNLSDTVQNYEKCDIDPLVGGESDMHLMADSHMTFTGKKILVQEEPIPPVQDVLPELEKEVSCHDAGEVVAGASSEKKGESGCSSCSGSNWNPLILSEVQFCPNAVTDYALGVHRSKAREEVLKHLAYLGWEIEWTSRYDANQYRYRYKSPDKNGQKIYYSLITVCNMLMDSMLSQKDQSMKHSTDDSHLSHVLNQSQKMQDIDILTPIVPPLVEDTYECEFCPEAVVEYYSHASKMDMADKRKLILKARKHLLAVGWILTDPPPNNRRRGVLYTSPENRRFHSLHTACGFYIQESNPNMTISRKQKRKCLKNSKSNLLKFQSNGLPLRVLRSSKTVQQVSTPCPSHYKPQNVLSWLIDSNMVLPRSKVYYQTKGRNRALSEGRISRDGIRCSCCQTVHTLAGFEKHVSSIRTSRPAASIHLEDGRSLLDCQIQIMQDHKTRESMEKPCNDLCQNENDYLCSVCHYGGELILCDQCPSSFHKTCLGLEDIPDGDWFCPSCRCGLCGQSKIDGAEDGHFLTCIQCEHKYHVRCLRNRDLCKSRGDLENWFCGKDCEKICAALHKLLGEPVSVGVGNLTWTLVKSITSGSCDLDSTENEPLAENFSKLNVALSVMHECFEPLKEPFSSRDLMEDVIFSRWSKLNRLNFKGFYNVLLERNDELISVATVRVHGRKVAEVPLVGTRFQYRRHGMCRILMNELEKRLMQLGVERLVLPAVPSVLETWTGSFGFVKMTNLERSEFLDYTFLDFQGTMMCHKLLMKVPSPDSVLSTESQERPHYAYSGRCIINFGNSSPVSELYQAEEIEKRGTLYLQMGNDICAGKNDHLGSDACDQVTMEKQPSQEEQQCQNGTSPNWSLVKEDNRFSGSFKFYTRRRVRKAHE</sequence>
<dbReference type="PROSITE" id="PS50016">
    <property type="entry name" value="ZF_PHD_2"/>
    <property type="match status" value="1"/>
</dbReference>
<dbReference type="SUPFAM" id="SSF55729">
    <property type="entry name" value="Acyl-CoA N-acyltransferases (Nat)"/>
    <property type="match status" value="1"/>
</dbReference>
<dbReference type="SMART" id="SM00743">
    <property type="entry name" value="Agenet"/>
    <property type="match status" value="2"/>
</dbReference>
<dbReference type="PANTHER" id="PTHR46309:SF12">
    <property type="entry name" value="GB|AAC80581.1"/>
    <property type="match status" value="1"/>
</dbReference>
<dbReference type="InterPro" id="IPR016181">
    <property type="entry name" value="Acyl_CoA_acyltransferase"/>
</dbReference>
<feature type="region of interest" description="Disordered" evidence="6">
    <location>
        <begin position="1"/>
        <end position="20"/>
    </location>
</feature>
<proteinExistence type="predicted"/>
<dbReference type="InterPro" id="IPR000182">
    <property type="entry name" value="GNAT_dom"/>
</dbReference>
<dbReference type="AlphaFoldDB" id="A0A6A4P710"/>
<protein>
    <submittedName>
        <fullName evidence="7">Putative histone acetyltransferase chromatin regulator PHD family</fullName>
    </submittedName>
</protein>
<evidence type="ECO:0000256" key="2">
    <source>
        <dbReference type="ARBA" id="ARBA00022723"/>
    </source>
</evidence>
<keyword evidence="7" id="KW-0808">Transferase</keyword>
<dbReference type="CDD" id="cd04301">
    <property type="entry name" value="NAT_SF"/>
    <property type="match status" value="1"/>
</dbReference>
<dbReference type="Pfam" id="PF05641">
    <property type="entry name" value="Agenet"/>
    <property type="match status" value="1"/>
</dbReference>
<dbReference type="InterPro" id="IPR013083">
    <property type="entry name" value="Znf_RING/FYVE/PHD"/>
</dbReference>
<dbReference type="GO" id="GO:0016747">
    <property type="term" value="F:acyltransferase activity, transferring groups other than amino-acyl groups"/>
    <property type="evidence" value="ECO:0007669"/>
    <property type="project" value="InterPro"/>
</dbReference>
<dbReference type="InterPro" id="IPR054292">
    <property type="entry name" value="DUF7028"/>
</dbReference>
<dbReference type="OrthoDB" id="1903104at2759"/>
<dbReference type="EMBL" id="WOCE01000015">
    <property type="protein sequence ID" value="KAE9598625.1"/>
    <property type="molecule type" value="Genomic_DNA"/>
</dbReference>
<feature type="compositionally biased region" description="Basic residues" evidence="6">
    <location>
        <begin position="1"/>
        <end position="14"/>
    </location>
</feature>
<dbReference type="InterPro" id="IPR042163">
    <property type="entry name" value="PHF12"/>
</dbReference>
<keyword evidence="3" id="KW-0863">Zinc-finger</keyword>
<dbReference type="Gene3D" id="3.30.40.10">
    <property type="entry name" value="Zinc/RING finger domain, C3HC4 (zinc finger)"/>
    <property type="match status" value="2"/>
</dbReference>
<dbReference type="InterPro" id="IPR011011">
    <property type="entry name" value="Znf_FYVE_PHD"/>
</dbReference>
<evidence type="ECO:0000256" key="4">
    <source>
        <dbReference type="ARBA" id="ARBA00022833"/>
    </source>
</evidence>